<organism evidence="1">
    <name type="scientific">Cacopsylla melanoneura</name>
    <dbReference type="NCBI Taxonomy" id="428564"/>
    <lineage>
        <taxon>Eukaryota</taxon>
        <taxon>Metazoa</taxon>
        <taxon>Ecdysozoa</taxon>
        <taxon>Arthropoda</taxon>
        <taxon>Hexapoda</taxon>
        <taxon>Insecta</taxon>
        <taxon>Pterygota</taxon>
        <taxon>Neoptera</taxon>
        <taxon>Paraneoptera</taxon>
        <taxon>Hemiptera</taxon>
        <taxon>Sternorrhyncha</taxon>
        <taxon>Psylloidea</taxon>
        <taxon>Psyllidae</taxon>
        <taxon>Psyllinae</taxon>
        <taxon>Cacopsylla</taxon>
    </lineage>
</organism>
<dbReference type="EMBL" id="HBUF01091415">
    <property type="protein sequence ID" value="CAG6635791.1"/>
    <property type="molecule type" value="Transcribed_RNA"/>
</dbReference>
<dbReference type="AlphaFoldDB" id="A0A8D8QPV1"/>
<sequence length="99" mass="11256">MNPSLVIVRRKCVSYPSLLIHYERLLMYLPIIIQVKSTLPTTSFPLYSGSVYVILTICHSESKLLHHGLPALSIYTCLAFQVLIPHSRCIPNSNQNIIY</sequence>
<accession>A0A8D8QPV1</accession>
<evidence type="ECO:0000313" key="1">
    <source>
        <dbReference type="EMBL" id="CAG6635791.1"/>
    </source>
</evidence>
<reference evidence="1" key="1">
    <citation type="submission" date="2021-05" db="EMBL/GenBank/DDBJ databases">
        <authorList>
            <person name="Alioto T."/>
            <person name="Alioto T."/>
            <person name="Gomez Garrido J."/>
        </authorList>
    </citation>
    <scope>NUCLEOTIDE SEQUENCE</scope>
</reference>
<name>A0A8D8QPV1_9HEMI</name>
<protein>
    <submittedName>
        <fullName evidence="1">Uncharacterized protein</fullName>
    </submittedName>
</protein>
<proteinExistence type="predicted"/>